<dbReference type="AlphaFoldDB" id="A0A6A3AIC1"/>
<evidence type="ECO:0000313" key="2">
    <source>
        <dbReference type="Proteomes" id="UP000436088"/>
    </source>
</evidence>
<name>A0A6A3AIC1_HIBSY</name>
<evidence type="ECO:0000313" key="1">
    <source>
        <dbReference type="EMBL" id="KAE8704321.1"/>
    </source>
</evidence>
<dbReference type="EMBL" id="VEPZ02000994">
    <property type="protein sequence ID" value="KAE8704321.1"/>
    <property type="molecule type" value="Genomic_DNA"/>
</dbReference>
<accession>A0A6A3AIC1</accession>
<dbReference type="Proteomes" id="UP000436088">
    <property type="component" value="Unassembled WGS sequence"/>
</dbReference>
<protein>
    <submittedName>
        <fullName evidence="1">Uncharacterized protein</fullName>
    </submittedName>
</protein>
<sequence>MQGDIFSVMIQAVCSLHQASFPAYRQEFFLSLTKLVHHENILASLEKYLIAININGIHIRVELGGQLGYYIDILACSTKNLTETLAYQPAHSSCNSKPLPWCNVDRKHLEARMCAKPGSS</sequence>
<reference evidence="1" key="1">
    <citation type="submission" date="2019-09" db="EMBL/GenBank/DDBJ databases">
        <title>Draft genome information of white flower Hibiscus syriacus.</title>
        <authorList>
            <person name="Kim Y.-M."/>
        </authorList>
    </citation>
    <scope>NUCLEOTIDE SEQUENCE [LARGE SCALE GENOMIC DNA]</scope>
    <source>
        <strain evidence="1">YM2019G1</strain>
    </source>
</reference>
<keyword evidence="2" id="KW-1185">Reference proteome</keyword>
<gene>
    <name evidence="1" type="ORF">F3Y22_tig00110458pilonHSYRG00509</name>
</gene>
<proteinExistence type="predicted"/>
<organism evidence="1 2">
    <name type="scientific">Hibiscus syriacus</name>
    <name type="common">Rose of Sharon</name>
    <dbReference type="NCBI Taxonomy" id="106335"/>
    <lineage>
        <taxon>Eukaryota</taxon>
        <taxon>Viridiplantae</taxon>
        <taxon>Streptophyta</taxon>
        <taxon>Embryophyta</taxon>
        <taxon>Tracheophyta</taxon>
        <taxon>Spermatophyta</taxon>
        <taxon>Magnoliopsida</taxon>
        <taxon>eudicotyledons</taxon>
        <taxon>Gunneridae</taxon>
        <taxon>Pentapetalae</taxon>
        <taxon>rosids</taxon>
        <taxon>malvids</taxon>
        <taxon>Malvales</taxon>
        <taxon>Malvaceae</taxon>
        <taxon>Malvoideae</taxon>
        <taxon>Hibiscus</taxon>
    </lineage>
</organism>
<comment type="caution">
    <text evidence="1">The sequence shown here is derived from an EMBL/GenBank/DDBJ whole genome shotgun (WGS) entry which is preliminary data.</text>
</comment>